<sequence length="159" mass="17560">MAGPHLHLRSPSPCPIPRPAAANRHFPLFPAAAAAAAAGEDEDDRFPPRPPPETPVNKSSRKIKVETEHQSFVPETHGPLEGVAANELRSPNNCRYECSLGLLTKRFITLLHQSEDGFLDLNRVADVLKVQKRRIYDITNVLEGVGLIEKSLKNTVSRK</sequence>
<keyword evidence="5" id="KW-0131">Cell cycle</keyword>
<evidence type="ECO:0000256" key="7">
    <source>
        <dbReference type="SAM" id="MobiDB-lite"/>
    </source>
</evidence>
<dbReference type="SUPFAM" id="SSF46785">
    <property type="entry name" value="Winged helix' DNA-binding domain"/>
    <property type="match status" value="1"/>
</dbReference>
<keyword evidence="6" id="KW-0539">Nucleus</keyword>
<dbReference type="Gene3D" id="1.10.10.10">
    <property type="entry name" value="Winged helix-like DNA-binding domain superfamily/Winged helix DNA-binding domain"/>
    <property type="match status" value="1"/>
</dbReference>
<dbReference type="InterPro" id="IPR003316">
    <property type="entry name" value="E2F_WHTH_DNA-bd_dom"/>
</dbReference>
<proteinExistence type="inferred from homology"/>
<dbReference type="EMBL" id="CAJEUB010000035">
    <property type="protein sequence ID" value="CAD1847116.1"/>
    <property type="molecule type" value="Genomic_DNA"/>
</dbReference>
<reference evidence="9" key="1">
    <citation type="submission" date="2020-07" db="EMBL/GenBank/DDBJ databases">
        <authorList>
            <person name="Lin J."/>
        </authorList>
    </citation>
    <scope>NUCLEOTIDE SEQUENCE</scope>
</reference>
<evidence type="ECO:0000256" key="6">
    <source>
        <dbReference type="RuleBase" id="RU003796"/>
    </source>
</evidence>
<protein>
    <recommendedName>
        <fullName evidence="8">E2F/DP family winged-helix DNA-binding domain-containing protein</fullName>
    </recommendedName>
</protein>
<dbReference type="InterPro" id="IPR015633">
    <property type="entry name" value="E2F"/>
</dbReference>
<evidence type="ECO:0000256" key="1">
    <source>
        <dbReference type="ARBA" id="ARBA00010940"/>
    </source>
</evidence>
<comment type="similarity">
    <text evidence="1 6">Belongs to the E2F/DP family.</text>
</comment>
<dbReference type="FunFam" id="1.10.10.10:FF:000008">
    <property type="entry name" value="E2F transcription factor 1"/>
    <property type="match status" value="1"/>
</dbReference>
<accession>A0A6V7QWJ7</accession>
<keyword evidence="2 6" id="KW-0805">Transcription regulation</keyword>
<dbReference type="InterPro" id="IPR036390">
    <property type="entry name" value="WH_DNA-bd_sf"/>
</dbReference>
<dbReference type="GO" id="GO:0090575">
    <property type="term" value="C:RNA polymerase II transcription regulator complex"/>
    <property type="evidence" value="ECO:0007669"/>
    <property type="project" value="TreeGrafter"/>
</dbReference>
<feature type="domain" description="E2F/DP family winged-helix DNA-binding" evidence="8">
    <location>
        <begin position="95"/>
        <end position="159"/>
    </location>
</feature>
<dbReference type="GO" id="GO:0000981">
    <property type="term" value="F:DNA-binding transcription factor activity, RNA polymerase II-specific"/>
    <property type="evidence" value="ECO:0007669"/>
    <property type="project" value="TreeGrafter"/>
</dbReference>
<dbReference type="Pfam" id="PF02319">
    <property type="entry name" value="WHD_E2F_TDP"/>
    <property type="match status" value="1"/>
</dbReference>
<dbReference type="SMART" id="SM01372">
    <property type="entry name" value="E2F_TDP"/>
    <property type="match status" value="1"/>
</dbReference>
<evidence type="ECO:0000313" key="9">
    <source>
        <dbReference type="EMBL" id="CAD1847116.1"/>
    </source>
</evidence>
<dbReference type="PANTHER" id="PTHR12081:SF18">
    <property type="entry name" value="TRANSCRIPTION FACTOR E2F2-RELATED"/>
    <property type="match status" value="1"/>
</dbReference>
<gene>
    <name evidence="9" type="ORF">CB5_LOCUS30327</name>
</gene>
<organism evidence="9">
    <name type="scientific">Ananas comosus var. bracteatus</name>
    <name type="common">red pineapple</name>
    <dbReference type="NCBI Taxonomy" id="296719"/>
    <lineage>
        <taxon>Eukaryota</taxon>
        <taxon>Viridiplantae</taxon>
        <taxon>Streptophyta</taxon>
        <taxon>Embryophyta</taxon>
        <taxon>Tracheophyta</taxon>
        <taxon>Spermatophyta</taxon>
        <taxon>Magnoliopsida</taxon>
        <taxon>Liliopsida</taxon>
        <taxon>Poales</taxon>
        <taxon>Bromeliaceae</taxon>
        <taxon>Bromelioideae</taxon>
        <taxon>Ananas</taxon>
    </lineage>
</organism>
<comment type="subcellular location">
    <subcellularLocation>
        <location evidence="6">Nucleus</location>
    </subcellularLocation>
</comment>
<feature type="region of interest" description="Disordered" evidence="7">
    <location>
        <begin position="1"/>
        <end position="78"/>
    </location>
</feature>
<dbReference type="GO" id="GO:0000978">
    <property type="term" value="F:RNA polymerase II cis-regulatory region sequence-specific DNA binding"/>
    <property type="evidence" value="ECO:0007669"/>
    <property type="project" value="InterPro"/>
</dbReference>
<evidence type="ECO:0000256" key="4">
    <source>
        <dbReference type="ARBA" id="ARBA00023163"/>
    </source>
</evidence>
<keyword evidence="4 6" id="KW-0804">Transcription</keyword>
<evidence type="ECO:0000256" key="2">
    <source>
        <dbReference type="ARBA" id="ARBA00023015"/>
    </source>
</evidence>
<keyword evidence="3 6" id="KW-0238">DNA-binding</keyword>
<dbReference type="InterPro" id="IPR036388">
    <property type="entry name" value="WH-like_DNA-bd_sf"/>
</dbReference>
<dbReference type="AlphaFoldDB" id="A0A6V7QWJ7"/>
<evidence type="ECO:0000259" key="8">
    <source>
        <dbReference type="SMART" id="SM01372"/>
    </source>
</evidence>
<name>A0A6V7QWJ7_ANACO</name>
<evidence type="ECO:0000256" key="3">
    <source>
        <dbReference type="ARBA" id="ARBA00023125"/>
    </source>
</evidence>
<dbReference type="PANTHER" id="PTHR12081">
    <property type="entry name" value="TRANSCRIPTION FACTOR E2F"/>
    <property type="match status" value="1"/>
</dbReference>
<evidence type="ECO:0000256" key="5">
    <source>
        <dbReference type="ARBA" id="ARBA00023306"/>
    </source>
</evidence>